<evidence type="ECO:0000256" key="4">
    <source>
        <dbReference type="ARBA" id="ARBA00023163"/>
    </source>
</evidence>
<feature type="domain" description="B12-binding" evidence="6">
    <location>
        <begin position="174"/>
        <end position="288"/>
    </location>
</feature>
<dbReference type="InterPro" id="IPR000551">
    <property type="entry name" value="MerR-type_HTH_dom"/>
</dbReference>
<dbReference type="Gene3D" id="1.10.1660.10">
    <property type="match status" value="1"/>
</dbReference>
<dbReference type="Proteomes" id="UP000613030">
    <property type="component" value="Unassembled WGS sequence"/>
</dbReference>
<evidence type="ECO:0000256" key="3">
    <source>
        <dbReference type="ARBA" id="ARBA00023125"/>
    </source>
</evidence>
<dbReference type="SUPFAM" id="SSF52242">
    <property type="entry name" value="Cobalamin (vitamin B12)-binding domain"/>
    <property type="match status" value="1"/>
</dbReference>
<dbReference type="RefSeq" id="WP_202006675.1">
    <property type="nucleotide sequence ID" value="NZ_JAERRB010000001.1"/>
</dbReference>
<dbReference type="SUPFAM" id="SSF46955">
    <property type="entry name" value="Putative DNA-binding domain"/>
    <property type="match status" value="1"/>
</dbReference>
<evidence type="ECO:0000259" key="6">
    <source>
        <dbReference type="PROSITE" id="PS51332"/>
    </source>
</evidence>
<evidence type="ECO:0000256" key="1">
    <source>
        <dbReference type="ARBA" id="ARBA00022491"/>
    </source>
</evidence>
<reference evidence="7 8" key="1">
    <citation type="submission" date="2021-01" db="EMBL/GenBank/DDBJ databases">
        <title>Chryseolinea sp. Jin1 Genome sequencing and assembly.</title>
        <authorList>
            <person name="Kim I."/>
        </authorList>
    </citation>
    <scope>NUCLEOTIDE SEQUENCE [LARGE SCALE GENOMIC DNA]</scope>
    <source>
        <strain evidence="7 8">Jin1</strain>
    </source>
</reference>
<dbReference type="PROSITE" id="PS51332">
    <property type="entry name" value="B12_BINDING"/>
    <property type="match status" value="1"/>
</dbReference>
<dbReference type="Pfam" id="PF02607">
    <property type="entry name" value="B12-binding_2"/>
    <property type="match status" value="1"/>
</dbReference>
<evidence type="ECO:0000256" key="2">
    <source>
        <dbReference type="ARBA" id="ARBA00023015"/>
    </source>
</evidence>
<protein>
    <submittedName>
        <fullName evidence="7">MerR family transcriptional regulator</fullName>
    </submittedName>
</protein>
<evidence type="ECO:0000313" key="8">
    <source>
        <dbReference type="Proteomes" id="UP000613030"/>
    </source>
</evidence>
<sequence length="288" mass="33061">MGKYSIKELEQLSGIKAHTIRIWEKRHNLIAPSRTATNIRYYSDEDLKKIINVSLLNNNGIKISKIADMTPDAMKEKVLQISSLNNDTGVHIDQLVVAMIDMEEELFEKILNNLILHYGFEKAITDVIYPFLEKIGILWQTHNITPAHEHFISNLIRQKIIVAIDGLPLPPKTSKKILLFLPEGEMHEMGLLFYHFLTRKGGYRTYYLGQNVPHEDLVSVYKAQTPDILLCSITSTPDLPIEEYLNRLVHDFPACPILVSGYQVQRYKGEKIANVQTFSTALELRQYI</sequence>
<keyword evidence="8" id="KW-1185">Reference proteome</keyword>
<accession>A0ABS1KLZ1</accession>
<dbReference type="SMART" id="SM00422">
    <property type="entry name" value="HTH_MERR"/>
    <property type="match status" value="1"/>
</dbReference>
<dbReference type="EMBL" id="JAERRB010000001">
    <property type="protein sequence ID" value="MBL0739702.1"/>
    <property type="molecule type" value="Genomic_DNA"/>
</dbReference>
<dbReference type="PANTHER" id="PTHR30204:SF69">
    <property type="entry name" value="MERR-FAMILY TRANSCRIPTIONAL REGULATOR"/>
    <property type="match status" value="1"/>
</dbReference>
<keyword evidence="3" id="KW-0238">DNA-binding</keyword>
<gene>
    <name evidence="7" type="ORF">JI741_00670</name>
</gene>
<dbReference type="InterPro" id="IPR036724">
    <property type="entry name" value="Cobalamin-bd_sf"/>
</dbReference>
<dbReference type="InterPro" id="IPR036594">
    <property type="entry name" value="Meth_synthase_dom"/>
</dbReference>
<proteinExistence type="predicted"/>
<dbReference type="Pfam" id="PF13411">
    <property type="entry name" value="MerR_1"/>
    <property type="match status" value="1"/>
</dbReference>
<dbReference type="PROSITE" id="PS50937">
    <property type="entry name" value="HTH_MERR_2"/>
    <property type="match status" value="1"/>
</dbReference>
<dbReference type="PANTHER" id="PTHR30204">
    <property type="entry name" value="REDOX-CYCLING DRUG-SENSING TRANSCRIPTIONAL ACTIVATOR SOXR"/>
    <property type="match status" value="1"/>
</dbReference>
<evidence type="ECO:0000259" key="5">
    <source>
        <dbReference type="PROSITE" id="PS50937"/>
    </source>
</evidence>
<dbReference type="CDD" id="cd01104">
    <property type="entry name" value="HTH_MlrA-CarA"/>
    <property type="match status" value="1"/>
</dbReference>
<keyword evidence="2" id="KW-0805">Transcription regulation</keyword>
<keyword evidence="1" id="KW-0678">Repressor</keyword>
<evidence type="ECO:0000313" key="7">
    <source>
        <dbReference type="EMBL" id="MBL0739702.1"/>
    </source>
</evidence>
<dbReference type="InterPro" id="IPR009061">
    <property type="entry name" value="DNA-bd_dom_put_sf"/>
</dbReference>
<feature type="domain" description="HTH merR-type" evidence="5">
    <location>
        <begin position="3"/>
        <end position="72"/>
    </location>
</feature>
<dbReference type="Gene3D" id="1.10.1240.10">
    <property type="entry name" value="Methionine synthase domain"/>
    <property type="match status" value="1"/>
</dbReference>
<dbReference type="InterPro" id="IPR006158">
    <property type="entry name" value="Cobalamin-bd"/>
</dbReference>
<dbReference type="InterPro" id="IPR047057">
    <property type="entry name" value="MerR_fam"/>
</dbReference>
<organism evidence="7 8">
    <name type="scientific">Chryseolinea lacunae</name>
    <dbReference type="NCBI Taxonomy" id="2801331"/>
    <lineage>
        <taxon>Bacteria</taxon>
        <taxon>Pseudomonadati</taxon>
        <taxon>Bacteroidota</taxon>
        <taxon>Cytophagia</taxon>
        <taxon>Cytophagales</taxon>
        <taxon>Fulvivirgaceae</taxon>
        <taxon>Chryseolinea</taxon>
    </lineage>
</organism>
<dbReference type="InterPro" id="IPR003759">
    <property type="entry name" value="Cbl-bd_cap"/>
</dbReference>
<keyword evidence="4" id="KW-0804">Transcription</keyword>
<name>A0ABS1KLZ1_9BACT</name>
<comment type="caution">
    <text evidence="7">The sequence shown here is derived from an EMBL/GenBank/DDBJ whole genome shotgun (WGS) entry which is preliminary data.</text>
</comment>
<dbReference type="Gene3D" id="3.40.50.280">
    <property type="entry name" value="Cobalamin-binding domain"/>
    <property type="match status" value="1"/>
</dbReference>